<feature type="domain" description="Methyltransferase type 11" evidence="4">
    <location>
        <begin position="45"/>
        <end position="137"/>
    </location>
</feature>
<evidence type="ECO:0000256" key="1">
    <source>
        <dbReference type="ARBA" id="ARBA00008361"/>
    </source>
</evidence>
<keyword evidence="2 5" id="KW-0489">Methyltransferase</keyword>
<evidence type="ECO:0000313" key="5">
    <source>
        <dbReference type="EMBL" id="JAG43991.1"/>
    </source>
</evidence>
<dbReference type="GO" id="GO:0032259">
    <property type="term" value="P:methylation"/>
    <property type="evidence" value="ECO:0007669"/>
    <property type="project" value="UniProtKB-KW"/>
</dbReference>
<dbReference type="FunFam" id="3.40.50.150:FF:000370">
    <property type="entry name" value="Si:ch211-93g23.2"/>
    <property type="match status" value="1"/>
</dbReference>
<evidence type="ECO:0000256" key="2">
    <source>
        <dbReference type="ARBA" id="ARBA00022603"/>
    </source>
</evidence>
<name>A0A0K8RT27_CROHD</name>
<sequence>MACRLFEDKDHAAFYQKYRFSLQENLQAVVLAFLEKKVNCFQLGVDVGCGSGQNTLLLAKYFEKVVGTDVSEAQIEEAKRAAHPPNVSYFACPAEELPFEDNSVDLITAFTAVHWFDIPRFIKEMDRILKPSGCFILCSNTLNMQWHYGDQSEKLTEIFNEFHTQLLPYAHEKIKFVLDDYKAIFDALPFQDKEKITDIVDKIPKSVSELLGYLQSFSMYQTFQKAQPEAAKSLIQNTERRILETMGVSSNETMMEIWTRQVCILGSKSCKK</sequence>
<dbReference type="PANTHER" id="PTHR44942">
    <property type="entry name" value="METHYLTRANSF_11 DOMAIN-CONTAINING PROTEIN"/>
    <property type="match status" value="1"/>
</dbReference>
<keyword evidence="3 5" id="KW-0808">Transferase</keyword>
<dbReference type="GO" id="GO:0008757">
    <property type="term" value="F:S-adenosylmethionine-dependent methyltransferase activity"/>
    <property type="evidence" value="ECO:0007669"/>
    <property type="project" value="InterPro"/>
</dbReference>
<dbReference type="EMBL" id="GBKC01002079">
    <property type="protein sequence ID" value="JAG43991.1"/>
    <property type="molecule type" value="Transcribed_RNA"/>
</dbReference>
<dbReference type="AlphaFoldDB" id="A0A0K8RT27"/>
<evidence type="ECO:0000259" key="4">
    <source>
        <dbReference type="Pfam" id="PF08241"/>
    </source>
</evidence>
<protein>
    <submittedName>
        <fullName evidence="5">Methyltransferase DDB_G0268948 isoform 1</fullName>
    </submittedName>
</protein>
<evidence type="ECO:0000256" key="3">
    <source>
        <dbReference type="ARBA" id="ARBA00022679"/>
    </source>
</evidence>
<dbReference type="InterPro" id="IPR013216">
    <property type="entry name" value="Methyltransf_11"/>
</dbReference>
<dbReference type="CDD" id="cd02440">
    <property type="entry name" value="AdoMet_MTases"/>
    <property type="match status" value="1"/>
</dbReference>
<dbReference type="InterPro" id="IPR051052">
    <property type="entry name" value="Diverse_substrate_MTase"/>
</dbReference>
<dbReference type="InterPro" id="IPR029063">
    <property type="entry name" value="SAM-dependent_MTases_sf"/>
</dbReference>
<accession>A0A0K8RT27</accession>
<organism evidence="5">
    <name type="scientific">Crotalus horridus</name>
    <name type="common">Timber rattlesnake</name>
    <dbReference type="NCBI Taxonomy" id="35024"/>
    <lineage>
        <taxon>Eukaryota</taxon>
        <taxon>Metazoa</taxon>
        <taxon>Chordata</taxon>
        <taxon>Craniata</taxon>
        <taxon>Vertebrata</taxon>
        <taxon>Euteleostomi</taxon>
        <taxon>Lepidosauria</taxon>
        <taxon>Squamata</taxon>
        <taxon>Bifurcata</taxon>
        <taxon>Unidentata</taxon>
        <taxon>Episquamata</taxon>
        <taxon>Toxicofera</taxon>
        <taxon>Serpentes</taxon>
        <taxon>Colubroidea</taxon>
        <taxon>Viperidae</taxon>
        <taxon>Crotalinae</taxon>
        <taxon>Crotalus</taxon>
    </lineage>
</organism>
<comment type="similarity">
    <text evidence="1">Belongs to the methyltransferase superfamily.</text>
</comment>
<proteinExistence type="inferred from homology"/>
<dbReference type="Gene3D" id="3.40.50.150">
    <property type="entry name" value="Vaccinia Virus protein VP39"/>
    <property type="match status" value="1"/>
</dbReference>
<dbReference type="Pfam" id="PF08241">
    <property type="entry name" value="Methyltransf_11"/>
    <property type="match status" value="1"/>
</dbReference>
<dbReference type="PANTHER" id="PTHR44942:SF4">
    <property type="entry name" value="METHYLTRANSFERASE TYPE 11 DOMAIN-CONTAINING PROTEIN"/>
    <property type="match status" value="1"/>
</dbReference>
<dbReference type="SUPFAM" id="SSF53335">
    <property type="entry name" value="S-adenosyl-L-methionine-dependent methyltransferases"/>
    <property type="match status" value="1"/>
</dbReference>
<reference evidence="5" key="1">
    <citation type="journal article" date="2015" name="Toxicon">
        <title>The transcriptomic and proteomic basis for the evolution of a novel venom phenotype within the Timber Rattlesnake (Crotalus horridus).</title>
        <authorList>
            <person name="Rokyta D.R."/>
            <person name="Wray K.P."/>
            <person name="McGivern J.J."/>
            <person name="Margres M.J."/>
        </authorList>
    </citation>
    <scope>NUCLEOTIDE SEQUENCE</scope>
    <source>
        <tissue evidence="5">Venom gland</tissue>
    </source>
</reference>